<organism evidence="4 5">
    <name type="scientific">Nitratireductor aquibiodomus</name>
    <dbReference type="NCBI Taxonomy" id="204799"/>
    <lineage>
        <taxon>Bacteria</taxon>
        <taxon>Pseudomonadati</taxon>
        <taxon>Pseudomonadota</taxon>
        <taxon>Alphaproteobacteria</taxon>
        <taxon>Hyphomicrobiales</taxon>
        <taxon>Phyllobacteriaceae</taxon>
        <taxon>Nitratireductor</taxon>
    </lineage>
</organism>
<feature type="domain" description="Ketoreductase" evidence="3">
    <location>
        <begin position="2"/>
        <end position="179"/>
    </location>
</feature>
<keyword evidence="5" id="KW-1185">Reference proteome</keyword>
<dbReference type="InterPro" id="IPR036291">
    <property type="entry name" value="NAD(P)-bd_dom_sf"/>
</dbReference>
<keyword evidence="2" id="KW-0560">Oxidoreductase</keyword>
<dbReference type="PANTHER" id="PTHR42760:SF40">
    <property type="entry name" value="3-OXOACYL-[ACYL-CARRIER-PROTEIN] REDUCTASE, CHLOROPLASTIC"/>
    <property type="match status" value="1"/>
</dbReference>
<gene>
    <name evidence="4" type="ORF">SAMN05216452_3353</name>
</gene>
<dbReference type="Pfam" id="PF13561">
    <property type="entry name" value="adh_short_C2"/>
    <property type="match status" value="1"/>
</dbReference>
<dbReference type="InterPro" id="IPR002347">
    <property type="entry name" value="SDR_fam"/>
</dbReference>
<dbReference type="Gene3D" id="3.40.50.720">
    <property type="entry name" value="NAD(P)-binding Rossmann-like Domain"/>
    <property type="match status" value="1"/>
</dbReference>
<accession>A0A1H4MKW6</accession>
<dbReference type="AlphaFoldDB" id="A0A1H4MKW6"/>
<dbReference type="PROSITE" id="PS00061">
    <property type="entry name" value="ADH_SHORT"/>
    <property type="match status" value="1"/>
</dbReference>
<proteinExistence type="inferred from homology"/>
<dbReference type="GO" id="GO:0030497">
    <property type="term" value="P:fatty acid elongation"/>
    <property type="evidence" value="ECO:0007669"/>
    <property type="project" value="TreeGrafter"/>
</dbReference>
<evidence type="ECO:0000256" key="2">
    <source>
        <dbReference type="ARBA" id="ARBA00023002"/>
    </source>
</evidence>
<dbReference type="InterPro" id="IPR057326">
    <property type="entry name" value="KR_dom"/>
</dbReference>
<name>A0A1H4MKW6_9HYPH</name>
<dbReference type="SMART" id="SM00822">
    <property type="entry name" value="PKS_KR"/>
    <property type="match status" value="1"/>
</dbReference>
<evidence type="ECO:0000259" key="3">
    <source>
        <dbReference type="SMART" id="SM00822"/>
    </source>
</evidence>
<sequence>MKNVIVTGATRGLGLAIVKRLCGEDYRLICIGRRESDEFSKLAGKVGDKIVFRPYDLEQPDGIQALVNGITREFGPLYGLINNAGVGLDGVLATQHATEISRVLTVNLESAILMTKYACRSMLTRREGRIINVSSIIASTGFNGLAVYAASKAGLEGFTRSLSRELGRAKITVNCIAPGYMETDMTAGLEGEKLASVRRRAPLGLPRPEDVAGAAAFLLSAEAAMMTGSIVKIDGGSTA</sequence>
<dbReference type="PRINTS" id="PR00081">
    <property type="entry name" value="GDHRDH"/>
</dbReference>
<evidence type="ECO:0000313" key="5">
    <source>
        <dbReference type="Proteomes" id="UP000199064"/>
    </source>
</evidence>
<dbReference type="Proteomes" id="UP000199064">
    <property type="component" value="Unassembled WGS sequence"/>
</dbReference>
<evidence type="ECO:0000313" key="4">
    <source>
        <dbReference type="EMBL" id="SEB83328.1"/>
    </source>
</evidence>
<dbReference type="PANTHER" id="PTHR42760">
    <property type="entry name" value="SHORT-CHAIN DEHYDROGENASES/REDUCTASES FAMILY MEMBER"/>
    <property type="match status" value="1"/>
</dbReference>
<protein>
    <submittedName>
        <fullName evidence="4">3-oxoacyl-[acyl-carrier protein] reductase</fullName>
    </submittedName>
</protein>
<dbReference type="EMBL" id="FNSL01000001">
    <property type="protein sequence ID" value="SEB83328.1"/>
    <property type="molecule type" value="Genomic_DNA"/>
</dbReference>
<dbReference type="PRINTS" id="PR00080">
    <property type="entry name" value="SDRFAMILY"/>
</dbReference>
<dbReference type="GO" id="GO:0016616">
    <property type="term" value="F:oxidoreductase activity, acting on the CH-OH group of donors, NAD or NADP as acceptor"/>
    <property type="evidence" value="ECO:0007669"/>
    <property type="project" value="UniProtKB-ARBA"/>
</dbReference>
<dbReference type="InterPro" id="IPR020904">
    <property type="entry name" value="Sc_DH/Rdtase_CS"/>
</dbReference>
<dbReference type="FunFam" id="3.40.50.720:FF:000173">
    <property type="entry name" value="3-oxoacyl-[acyl-carrier protein] reductase"/>
    <property type="match status" value="1"/>
</dbReference>
<dbReference type="SUPFAM" id="SSF51735">
    <property type="entry name" value="NAD(P)-binding Rossmann-fold domains"/>
    <property type="match status" value="1"/>
</dbReference>
<evidence type="ECO:0000256" key="1">
    <source>
        <dbReference type="ARBA" id="ARBA00006484"/>
    </source>
</evidence>
<comment type="similarity">
    <text evidence="1">Belongs to the short-chain dehydrogenases/reductases (SDR) family.</text>
</comment>
<reference evidence="5" key="1">
    <citation type="submission" date="2016-10" db="EMBL/GenBank/DDBJ databases">
        <authorList>
            <person name="Varghese N."/>
            <person name="Submissions S."/>
        </authorList>
    </citation>
    <scope>NUCLEOTIDE SEQUENCE [LARGE SCALE GENOMIC DNA]</scope>
    <source>
        <strain evidence="5">ES.061</strain>
    </source>
</reference>